<dbReference type="Gene3D" id="1.25.40.10">
    <property type="entry name" value="Tetratricopeptide repeat domain"/>
    <property type="match status" value="1"/>
</dbReference>
<feature type="compositionally biased region" description="Polar residues" evidence="1">
    <location>
        <begin position="558"/>
        <end position="567"/>
    </location>
</feature>
<organism evidence="2">
    <name type="scientific">Aphanomyces invadans</name>
    <dbReference type="NCBI Taxonomy" id="157072"/>
    <lineage>
        <taxon>Eukaryota</taxon>
        <taxon>Sar</taxon>
        <taxon>Stramenopiles</taxon>
        <taxon>Oomycota</taxon>
        <taxon>Saprolegniomycetes</taxon>
        <taxon>Saprolegniales</taxon>
        <taxon>Verrucalvaceae</taxon>
        <taxon>Aphanomyces</taxon>
    </lineage>
</organism>
<feature type="region of interest" description="Disordered" evidence="1">
    <location>
        <begin position="545"/>
        <end position="567"/>
    </location>
</feature>
<dbReference type="InterPro" id="IPR011990">
    <property type="entry name" value="TPR-like_helical_dom_sf"/>
</dbReference>
<dbReference type="AlphaFoldDB" id="A0A024UH47"/>
<name>A0A024UH47_9STRA</name>
<evidence type="ECO:0000256" key="1">
    <source>
        <dbReference type="SAM" id="MobiDB-lite"/>
    </source>
</evidence>
<gene>
    <name evidence="2" type="ORF">H310_04011</name>
</gene>
<dbReference type="SMART" id="SM00028">
    <property type="entry name" value="TPR"/>
    <property type="match status" value="2"/>
</dbReference>
<reference evidence="2" key="1">
    <citation type="submission" date="2013-12" db="EMBL/GenBank/DDBJ databases">
        <title>The Genome Sequence of Aphanomyces invadans NJM9701.</title>
        <authorList>
            <consortium name="The Broad Institute Genomics Platform"/>
            <person name="Russ C."/>
            <person name="Tyler B."/>
            <person name="van West P."/>
            <person name="Dieguez-Uribeondo J."/>
            <person name="Young S.K."/>
            <person name="Zeng Q."/>
            <person name="Gargeya S."/>
            <person name="Fitzgerald M."/>
            <person name="Abouelleil A."/>
            <person name="Alvarado L."/>
            <person name="Chapman S.B."/>
            <person name="Gainer-Dewar J."/>
            <person name="Goldberg J."/>
            <person name="Griggs A."/>
            <person name="Gujja S."/>
            <person name="Hansen M."/>
            <person name="Howarth C."/>
            <person name="Imamovic A."/>
            <person name="Ireland A."/>
            <person name="Larimer J."/>
            <person name="McCowan C."/>
            <person name="Murphy C."/>
            <person name="Pearson M."/>
            <person name="Poon T.W."/>
            <person name="Priest M."/>
            <person name="Roberts A."/>
            <person name="Saif S."/>
            <person name="Shea T."/>
            <person name="Sykes S."/>
            <person name="Wortman J."/>
            <person name="Nusbaum C."/>
            <person name="Birren B."/>
        </authorList>
    </citation>
    <scope>NUCLEOTIDE SEQUENCE [LARGE SCALE GENOMIC DNA]</scope>
    <source>
        <strain evidence="2">NJM9701</strain>
    </source>
</reference>
<dbReference type="InterPro" id="IPR019734">
    <property type="entry name" value="TPR_rpt"/>
</dbReference>
<dbReference type="EMBL" id="KI913957">
    <property type="protein sequence ID" value="ETW04908.1"/>
    <property type="molecule type" value="Genomic_DNA"/>
</dbReference>
<evidence type="ECO:0000313" key="2">
    <source>
        <dbReference type="EMBL" id="ETW04908.1"/>
    </source>
</evidence>
<dbReference type="GeneID" id="20081061"/>
<dbReference type="OrthoDB" id="165838at2759"/>
<dbReference type="eggNOG" id="ENOG502S0V4">
    <property type="taxonomic scope" value="Eukaryota"/>
</dbReference>
<feature type="region of interest" description="Disordered" evidence="1">
    <location>
        <begin position="865"/>
        <end position="885"/>
    </location>
</feature>
<sequence length="885" mass="98207">MPPPSSQITLAVGDESWTVSIEPTLAGGFHLHASCGKDKTCSLDIDQGTAVALSTPSNTNEEDAAHAVLKYIHLSLQSDGNVQLALRPPTKRAEDRTLPLAAATVAPGIAADGTAMRPHTAENFPSLPGASRRRLSIGAPMVQATESLPCLDPVPSPVTSPSRSIQGGPTRLHSSNWVKLIKVVRRVPVFDLEEAVLRNTYDVKLRVDLGFRYSEEIATEVPAMILLEQASFFNDNVAVGWRFWATLGDLHYSLLARYPRYHRCFAFHLQKSTSSFAKALSYLENVADSSLIVKYAAGLFMKGERELPYELLKSLSLTYASNGSKLEPAVVVDRHALLFRVSLANSIMHEAILHVTKLIELVTADPSLVPKGYTINDFHLMLARCAQIEGDYLFATNTFSRILAETFGHSTVYSDDQFFALWYNLGTKCYDQGLMWLCIEYYTLALTYAKNLSMRATIYYRRGMAFFCINEPIKAEDDYRRAKSANHEVKPDVTLNDLKKDYLVEFNKLLDTPVEDVIKQVRKGMGKTTASIKVQRHFRHFMQQKRKKSDASRIMRRFSNSSKQSTSMDLVAATTQLNAATTGTPPAMAPAPLPELTPAELFKSQRDSALKSLQALHANCMHVSPSPKGVKKSPKKQHPHLQSISSFLTPDFDRPEVRRHRSIMSYRRLGYSTGNISCVQHWKAIIKCGQQLYPNANAIQGAIAHVKFFHTNVPGDVAFCALADSDGQVDEACGKLSDADYRSELDCICRILDVSKWMSTHGDGHLVELAGVPEIDPDTGKFFVHSLHNTTVSRRHAPARDKSIHGIVDSLATSVNPVDELPPKPTSSTLYFEKRIRKEKSFRVGHVIERHTSTSDLAMPDAITIEPNPRPSKLLQATSSSSKIK</sequence>
<accession>A0A024UH47</accession>
<proteinExistence type="predicted"/>
<protein>
    <submittedName>
        <fullName evidence="2">Uncharacterized protein</fullName>
    </submittedName>
</protein>
<dbReference type="RefSeq" id="XP_008866347.1">
    <property type="nucleotide sequence ID" value="XM_008868125.1"/>
</dbReference>
<feature type="compositionally biased region" description="Polar residues" evidence="1">
    <location>
        <begin position="875"/>
        <end position="885"/>
    </location>
</feature>
<dbReference type="SUPFAM" id="SSF48452">
    <property type="entry name" value="TPR-like"/>
    <property type="match status" value="1"/>
</dbReference>
<dbReference type="VEuPathDB" id="FungiDB:H310_04011"/>